<dbReference type="InterPro" id="IPR011992">
    <property type="entry name" value="EF-hand-dom_pair"/>
</dbReference>
<keyword evidence="1" id="KW-0472">Membrane</keyword>
<dbReference type="AlphaFoldDB" id="A0AAE9J4M7"/>
<dbReference type="InterPro" id="IPR006342">
    <property type="entry name" value="FkbM_mtfrase"/>
</dbReference>
<keyword evidence="4" id="KW-1185">Reference proteome</keyword>
<organism evidence="3 4">
    <name type="scientific">Caenorhabditis briggsae</name>
    <dbReference type="NCBI Taxonomy" id="6238"/>
    <lineage>
        <taxon>Eukaryota</taxon>
        <taxon>Metazoa</taxon>
        <taxon>Ecdysozoa</taxon>
        <taxon>Nematoda</taxon>
        <taxon>Chromadorea</taxon>
        <taxon>Rhabditida</taxon>
        <taxon>Rhabditina</taxon>
        <taxon>Rhabditomorpha</taxon>
        <taxon>Rhabditoidea</taxon>
        <taxon>Rhabditidae</taxon>
        <taxon>Peloderinae</taxon>
        <taxon>Caenorhabditis</taxon>
    </lineage>
</organism>
<feature type="domain" description="Methyltransferase FkbM" evidence="2">
    <location>
        <begin position="75"/>
        <end position="255"/>
    </location>
</feature>
<protein>
    <recommendedName>
        <fullName evidence="2">Methyltransferase FkbM domain-containing protein</fullName>
    </recommendedName>
</protein>
<evidence type="ECO:0000259" key="2">
    <source>
        <dbReference type="Pfam" id="PF05050"/>
    </source>
</evidence>
<dbReference type="SUPFAM" id="SSF47473">
    <property type="entry name" value="EF-hand"/>
    <property type="match status" value="1"/>
</dbReference>
<dbReference type="EMBL" id="CP092620">
    <property type="protein sequence ID" value="UMM14134.1"/>
    <property type="molecule type" value="Genomic_DNA"/>
</dbReference>
<sequence>MSSSNRLLQFLAIFSVVFVFFKIYYKIHDTPKNGDSDDSDQDSWFLVSNKTEIFDNWRECVKLKLMGLEDPVEFWKQFVDSTRKCDEEAQISKLGVTELEEQKIVIFPKNEDENNHNLITLGVGQSTIGEESYQRKMQKLNKNVDFFGADSTVDKNSEIYSKFGKFFPFAVARHPGFTNSSIEKNGELIDQNVAHVDILYFLKDILNVQKIDNLWIDAEGAEYELFEIFDKNGVLDQNDIELCQVNMEIHISEEGEDNTNSEKQKIFMEFVKKIIEEKKYGIFKASENLHMKIYLFNFESEYCWTVLKEQRNRIEELGEMTEFFSQKQIDEIRECFNFYATGGVLKTSSQLRCALRSLGYSPTAAKTQEYYKKQNKKPIEFANFLDICKDEQNSPDPLTEIIKALSGLDRNKTRAMPSRELAAILSQVGERMSPEEIKYLLSKVEVNGMVPHQALIEYISR</sequence>
<dbReference type="Gene3D" id="1.10.238.10">
    <property type="entry name" value="EF-hand"/>
    <property type="match status" value="1"/>
</dbReference>
<dbReference type="PANTHER" id="PTHR22989">
    <property type="entry name" value="UNCHARACTERIZED DUF13 C.ELEGANS"/>
    <property type="match status" value="1"/>
</dbReference>
<dbReference type="Pfam" id="PF05050">
    <property type="entry name" value="Methyltransf_21"/>
    <property type="match status" value="1"/>
</dbReference>
<accession>A0AAE9J4M7</accession>
<evidence type="ECO:0000256" key="1">
    <source>
        <dbReference type="SAM" id="Phobius"/>
    </source>
</evidence>
<feature type="transmembrane region" description="Helical" evidence="1">
    <location>
        <begin position="7"/>
        <end position="25"/>
    </location>
</feature>
<reference evidence="3 4" key="1">
    <citation type="submission" date="2022-04" db="EMBL/GenBank/DDBJ databases">
        <title>Chromosome-level reference genomes for two strains of Caenorhabditis briggsae: an improved platform for comparative genomics.</title>
        <authorList>
            <person name="Stevens L."/>
            <person name="Andersen E."/>
        </authorList>
    </citation>
    <scope>NUCLEOTIDE SEQUENCE [LARGE SCALE GENOMIC DNA]</scope>
    <source>
        <strain evidence="3">VX34</strain>
        <tissue evidence="3">Whole-organism</tissue>
    </source>
</reference>
<keyword evidence="1" id="KW-1133">Transmembrane helix</keyword>
<proteinExistence type="predicted"/>
<keyword evidence="1" id="KW-0812">Transmembrane</keyword>
<evidence type="ECO:0000313" key="4">
    <source>
        <dbReference type="Proteomes" id="UP000829354"/>
    </source>
</evidence>
<evidence type="ECO:0000313" key="3">
    <source>
        <dbReference type="EMBL" id="UMM14134.1"/>
    </source>
</evidence>
<dbReference type="PANTHER" id="PTHR22989:SF4">
    <property type="entry name" value="METHYLTRANSFERASE FKBM DOMAIN-CONTAINING PROTEIN"/>
    <property type="match status" value="1"/>
</dbReference>
<name>A0AAE9J4M7_CAEBR</name>
<gene>
    <name evidence="3" type="ORF">L5515_002069</name>
</gene>
<dbReference type="Proteomes" id="UP000829354">
    <property type="component" value="Chromosome I"/>
</dbReference>